<evidence type="ECO:0000313" key="9">
    <source>
        <dbReference type="EMBL" id="ACV77500.1"/>
    </source>
</evidence>
<dbReference type="PROSITE" id="PS00059">
    <property type="entry name" value="ADH_ZINC"/>
    <property type="match status" value="1"/>
</dbReference>
<keyword evidence="3 6" id="KW-0479">Metal-binding</keyword>
<dbReference type="GO" id="GO:0008270">
    <property type="term" value="F:zinc ion binding"/>
    <property type="evidence" value="ECO:0007669"/>
    <property type="project" value="InterPro"/>
</dbReference>
<feature type="domain" description="Alcohol dehydrogenase-like C-terminal" evidence="7">
    <location>
        <begin position="183"/>
        <end position="309"/>
    </location>
</feature>
<dbReference type="InterPro" id="IPR002328">
    <property type="entry name" value="ADH_Zn_CS"/>
</dbReference>
<evidence type="ECO:0000256" key="4">
    <source>
        <dbReference type="ARBA" id="ARBA00022833"/>
    </source>
</evidence>
<dbReference type="InterPro" id="IPR013154">
    <property type="entry name" value="ADH-like_N"/>
</dbReference>
<dbReference type="Proteomes" id="UP000002218">
    <property type="component" value="Chromosome"/>
</dbReference>
<keyword evidence="5" id="KW-0560">Oxidoreductase</keyword>
<dbReference type="CDD" id="cd08233">
    <property type="entry name" value="butanediol_DH_like"/>
    <property type="match status" value="1"/>
</dbReference>
<dbReference type="STRING" id="479431.Namu_1092"/>
<protein>
    <submittedName>
        <fullName evidence="9">Alcohol dehydrogenase GroES domain protein</fullName>
    </submittedName>
</protein>
<dbReference type="InParanoid" id="C8XCD5"/>
<dbReference type="GO" id="GO:0005737">
    <property type="term" value="C:cytoplasm"/>
    <property type="evidence" value="ECO:0007669"/>
    <property type="project" value="TreeGrafter"/>
</dbReference>
<feature type="domain" description="Alcohol dehydrogenase-like N-terminal" evidence="8">
    <location>
        <begin position="24"/>
        <end position="145"/>
    </location>
</feature>
<reference evidence="10" key="1">
    <citation type="submission" date="2009-09" db="EMBL/GenBank/DDBJ databases">
        <title>The complete genome of Nakamurella multipartita DSM 44233.</title>
        <authorList>
            <consortium name="US DOE Joint Genome Institute (JGI-PGF)"/>
            <person name="Lucas S."/>
            <person name="Copeland A."/>
            <person name="Lapidus A."/>
            <person name="Glavina del Rio T."/>
            <person name="Dalin E."/>
            <person name="Tice H."/>
            <person name="Bruce D."/>
            <person name="Goodwin L."/>
            <person name="Pitluck S."/>
            <person name="Kyrpides N."/>
            <person name="Mavromatis K."/>
            <person name="Ivanova N."/>
            <person name="Ovchinnikova G."/>
            <person name="Sims D."/>
            <person name="Meincke L."/>
            <person name="Brettin T."/>
            <person name="Detter J.C."/>
            <person name="Han C."/>
            <person name="Larimer F."/>
            <person name="Land M."/>
            <person name="Hauser L."/>
            <person name="Markowitz V."/>
            <person name="Cheng J.-F."/>
            <person name="Hugenholtz P."/>
            <person name="Woyke T."/>
            <person name="Wu D."/>
            <person name="Klenk H.-P."/>
            <person name="Eisen J.A."/>
        </authorList>
    </citation>
    <scope>NUCLEOTIDE SEQUENCE [LARGE SCALE GENOMIC DNA]</scope>
    <source>
        <strain evidence="10">ATCC 700099 / DSM 44233 / CIP 104796 / JCM 9543 / NBRC 105858 / Y-104</strain>
    </source>
</reference>
<dbReference type="InterPro" id="IPR036291">
    <property type="entry name" value="NAD(P)-bd_dom_sf"/>
</dbReference>
<evidence type="ECO:0000259" key="7">
    <source>
        <dbReference type="Pfam" id="PF00107"/>
    </source>
</evidence>
<dbReference type="EMBL" id="CP001737">
    <property type="protein sequence ID" value="ACV77500.1"/>
    <property type="molecule type" value="Genomic_DNA"/>
</dbReference>
<evidence type="ECO:0000256" key="5">
    <source>
        <dbReference type="ARBA" id="ARBA00023002"/>
    </source>
</evidence>
<evidence type="ECO:0000313" key="10">
    <source>
        <dbReference type="Proteomes" id="UP000002218"/>
    </source>
</evidence>
<dbReference type="InterPro" id="IPR013149">
    <property type="entry name" value="ADH-like_C"/>
</dbReference>
<keyword evidence="10" id="KW-1185">Reference proteome</keyword>
<evidence type="ECO:0000256" key="2">
    <source>
        <dbReference type="ARBA" id="ARBA00008072"/>
    </source>
</evidence>
<sequence>MKAAMYYGNKDIRIEEIPEPTVRPGTVKVKIEWCGICGTDLHEYLDGPIFAPPAGSPHPLTGETVPVCLGHEFAGIVADVGDGVTNVSVGERVVVEPYITCGTCARCRAGIYNVCDTLGFIGLSGGGGGFSEFVVADAKRTFPIGDLPTDIGALIEPLAVAYHAVRLSKARPGDSATVYGSGPIGLVTVAALKAQGIENVIVVEPAEVRKVKAAAAGASTVLDPTDTDIVAAIKDLTGGVGTDVSFECAGFNGATAQAIRATKGGGTVVNVAIWGHEATVAMNDLVFNEVSIIGSLAYCNDHEPTIKLLQDGKVDAAQFITGKIAVDDIVEGGFRELIDHKAENVKILVHP</sequence>
<comment type="similarity">
    <text evidence="2 6">Belongs to the zinc-containing alcohol dehydrogenase family.</text>
</comment>
<evidence type="ECO:0000259" key="8">
    <source>
        <dbReference type="Pfam" id="PF08240"/>
    </source>
</evidence>
<dbReference type="OrthoDB" id="9797931at2"/>
<dbReference type="Gene3D" id="3.90.180.10">
    <property type="entry name" value="Medium-chain alcohol dehydrogenases, catalytic domain"/>
    <property type="match status" value="1"/>
</dbReference>
<dbReference type="GO" id="GO:0034079">
    <property type="term" value="P:butanediol biosynthetic process"/>
    <property type="evidence" value="ECO:0007669"/>
    <property type="project" value="TreeGrafter"/>
</dbReference>
<dbReference type="HOGENOM" id="CLU_026673_11_0_11"/>
<comment type="cofactor">
    <cofactor evidence="1 6">
        <name>Zn(2+)</name>
        <dbReference type="ChEBI" id="CHEBI:29105"/>
    </cofactor>
</comment>
<dbReference type="Pfam" id="PF00107">
    <property type="entry name" value="ADH_zinc_N"/>
    <property type="match status" value="1"/>
</dbReference>
<dbReference type="InterPro" id="IPR011032">
    <property type="entry name" value="GroES-like_sf"/>
</dbReference>
<dbReference type="Gene3D" id="3.40.50.720">
    <property type="entry name" value="NAD(P)-binding Rossmann-like Domain"/>
    <property type="match status" value="1"/>
</dbReference>
<evidence type="ECO:0000256" key="1">
    <source>
        <dbReference type="ARBA" id="ARBA00001947"/>
    </source>
</evidence>
<dbReference type="RefSeq" id="WP_015746414.1">
    <property type="nucleotide sequence ID" value="NC_013235.1"/>
</dbReference>
<organism evidence="9 10">
    <name type="scientific">Nakamurella multipartita (strain ATCC 700099 / DSM 44233 / CIP 104796 / JCM 9543 / NBRC 105858 / Y-104)</name>
    <name type="common">Microsphaera multipartita</name>
    <dbReference type="NCBI Taxonomy" id="479431"/>
    <lineage>
        <taxon>Bacteria</taxon>
        <taxon>Bacillati</taxon>
        <taxon>Actinomycetota</taxon>
        <taxon>Actinomycetes</taxon>
        <taxon>Nakamurellales</taxon>
        <taxon>Nakamurellaceae</taxon>
        <taxon>Nakamurella</taxon>
    </lineage>
</organism>
<dbReference type="PANTHER" id="PTHR43161">
    <property type="entry name" value="SORBITOL DEHYDROGENASE"/>
    <property type="match status" value="1"/>
</dbReference>
<reference evidence="9 10" key="2">
    <citation type="journal article" date="2010" name="Stand. Genomic Sci.">
        <title>Complete genome sequence of Nakamurella multipartita type strain (Y-104).</title>
        <authorList>
            <person name="Tice H."/>
            <person name="Mayilraj S."/>
            <person name="Sims D."/>
            <person name="Lapidus A."/>
            <person name="Nolan M."/>
            <person name="Lucas S."/>
            <person name="Glavina Del Rio T."/>
            <person name="Copeland A."/>
            <person name="Cheng J.F."/>
            <person name="Meincke L."/>
            <person name="Bruce D."/>
            <person name="Goodwin L."/>
            <person name="Pitluck S."/>
            <person name="Ivanova N."/>
            <person name="Mavromatis K."/>
            <person name="Ovchinnikova G."/>
            <person name="Pati A."/>
            <person name="Chen A."/>
            <person name="Palaniappan K."/>
            <person name="Land M."/>
            <person name="Hauser L."/>
            <person name="Chang Y.J."/>
            <person name="Jeffries C.D."/>
            <person name="Detter J.C."/>
            <person name="Brettin T."/>
            <person name="Rohde M."/>
            <person name="Goker M."/>
            <person name="Bristow J."/>
            <person name="Eisen J.A."/>
            <person name="Markowitz V."/>
            <person name="Hugenholtz P."/>
            <person name="Kyrpides N.C."/>
            <person name="Klenk H.P."/>
            <person name="Chen F."/>
        </authorList>
    </citation>
    <scope>NUCLEOTIDE SEQUENCE [LARGE SCALE GENOMIC DNA]</scope>
    <source>
        <strain evidence="10">ATCC 700099 / DSM 44233 / CIP 104796 / JCM 9543 / NBRC 105858 / Y-104</strain>
    </source>
</reference>
<keyword evidence="4 6" id="KW-0862">Zinc</keyword>
<dbReference type="PANTHER" id="PTHR43161:SF23">
    <property type="entry name" value="(R,R)-BUTANEDIOL DEHYDROGENASE-RELATED"/>
    <property type="match status" value="1"/>
</dbReference>
<evidence type="ECO:0000256" key="3">
    <source>
        <dbReference type="ARBA" id="ARBA00022723"/>
    </source>
</evidence>
<dbReference type="SUPFAM" id="SSF51735">
    <property type="entry name" value="NAD(P)-binding Rossmann-fold domains"/>
    <property type="match status" value="1"/>
</dbReference>
<evidence type="ECO:0000256" key="6">
    <source>
        <dbReference type="RuleBase" id="RU361277"/>
    </source>
</evidence>
<dbReference type="KEGG" id="nml:Namu_1092"/>
<dbReference type="eggNOG" id="COG1063">
    <property type="taxonomic scope" value="Bacteria"/>
</dbReference>
<dbReference type="AlphaFoldDB" id="C8XCD5"/>
<dbReference type="Pfam" id="PF08240">
    <property type="entry name" value="ADH_N"/>
    <property type="match status" value="1"/>
</dbReference>
<name>C8XCD5_NAKMY</name>
<proteinExistence type="inferred from homology"/>
<dbReference type="SUPFAM" id="SSF50129">
    <property type="entry name" value="GroES-like"/>
    <property type="match status" value="1"/>
</dbReference>
<accession>C8XCD5</accession>
<dbReference type="GO" id="GO:0000721">
    <property type="term" value="F:(R,R)-butanediol dehydrogenase activity"/>
    <property type="evidence" value="ECO:0007669"/>
    <property type="project" value="TreeGrafter"/>
</dbReference>
<gene>
    <name evidence="9" type="ordered locus">Namu_1092</name>
</gene>